<protein>
    <submittedName>
        <fullName evidence="6">Serine/threonine protein kinase</fullName>
    </submittedName>
</protein>
<evidence type="ECO:0000313" key="6">
    <source>
        <dbReference type="EMBL" id="EDM74892.1"/>
    </source>
</evidence>
<keyword evidence="3 6" id="KW-0418">Kinase</keyword>
<evidence type="ECO:0000256" key="2">
    <source>
        <dbReference type="ARBA" id="ARBA00022741"/>
    </source>
</evidence>
<dbReference type="InterPro" id="IPR000719">
    <property type="entry name" value="Prot_kinase_dom"/>
</dbReference>
<reference evidence="6 7" key="1">
    <citation type="submission" date="2007-06" db="EMBL/GenBank/DDBJ databases">
        <authorList>
            <person name="Shimkets L."/>
            <person name="Ferriera S."/>
            <person name="Johnson J."/>
            <person name="Kravitz S."/>
            <person name="Beeson K."/>
            <person name="Sutton G."/>
            <person name="Rogers Y.-H."/>
            <person name="Friedman R."/>
            <person name="Frazier M."/>
            <person name="Venter J.C."/>
        </authorList>
    </citation>
    <scope>NUCLEOTIDE SEQUENCE [LARGE SCALE GENOMIC DNA]</scope>
    <source>
        <strain evidence="6 7">SIR-1</strain>
    </source>
</reference>
<evidence type="ECO:0000259" key="5">
    <source>
        <dbReference type="PROSITE" id="PS50011"/>
    </source>
</evidence>
<dbReference type="Gene3D" id="1.10.510.10">
    <property type="entry name" value="Transferase(Phosphotransferase) domain 1"/>
    <property type="match status" value="1"/>
</dbReference>
<dbReference type="EMBL" id="ABCS01000111">
    <property type="protein sequence ID" value="EDM74892.1"/>
    <property type="molecule type" value="Genomic_DNA"/>
</dbReference>
<sequence length="334" mass="36343">MDAIGLGRGAETQETGDRIIAHRYRLIESMGRCGSGERFLAEDAVTEENVFVLLLAPAFADRRVIERLPQQDQKFGDLRILRPQDSGIDEQGRPYTVTRWVDGEPLSAVLRRGVPSWATTFSLFEELTDMFAVAHQRGLCHGSIEPGRVIVGPGGPWVLDFGLVRTLGGSYPGSAHYVAPELLDGGRPTAFTDQYSLAIILWEMVTGQPPFDGDLNTIVQGHRSKSLPELVRRDAPVEVDALLSIALSKIPDERFSDVSELFETLRGIEASNSGVWSLSSLSQTGSITGLLDEGPRKPSLSPTTPLGATLRGLSVVELEAARRLIDELLAARAT</sequence>
<dbReference type="InterPro" id="IPR011009">
    <property type="entry name" value="Kinase-like_dom_sf"/>
</dbReference>
<dbReference type="GO" id="GO:0004674">
    <property type="term" value="F:protein serine/threonine kinase activity"/>
    <property type="evidence" value="ECO:0007669"/>
    <property type="project" value="UniProtKB-KW"/>
</dbReference>
<keyword evidence="6" id="KW-0723">Serine/threonine-protein kinase</keyword>
<feature type="domain" description="Protein kinase" evidence="5">
    <location>
        <begin position="24"/>
        <end position="265"/>
    </location>
</feature>
<evidence type="ECO:0000256" key="3">
    <source>
        <dbReference type="ARBA" id="ARBA00022777"/>
    </source>
</evidence>
<gene>
    <name evidence="6" type="ORF">PPSIR1_24474</name>
</gene>
<dbReference type="STRING" id="391625.PPSIR1_24474"/>
<keyword evidence="2" id="KW-0547">Nucleotide-binding</keyword>
<dbReference type="Pfam" id="PF00069">
    <property type="entry name" value="Pkinase"/>
    <property type="match status" value="1"/>
</dbReference>
<dbReference type="PANTHER" id="PTHR43289">
    <property type="entry name" value="MITOGEN-ACTIVATED PROTEIN KINASE KINASE KINASE 20-RELATED"/>
    <property type="match status" value="1"/>
</dbReference>
<dbReference type="RefSeq" id="WP_006975939.1">
    <property type="nucleotide sequence ID" value="NZ_ABCS01000111.1"/>
</dbReference>
<comment type="caution">
    <text evidence="6">The sequence shown here is derived from an EMBL/GenBank/DDBJ whole genome shotgun (WGS) entry which is preliminary data.</text>
</comment>
<dbReference type="CDD" id="cd14014">
    <property type="entry name" value="STKc_PknB_like"/>
    <property type="match status" value="1"/>
</dbReference>
<proteinExistence type="predicted"/>
<dbReference type="OrthoDB" id="5477268at2"/>
<dbReference type="AlphaFoldDB" id="A6GGV1"/>
<organism evidence="6 7">
    <name type="scientific">Plesiocystis pacifica SIR-1</name>
    <dbReference type="NCBI Taxonomy" id="391625"/>
    <lineage>
        <taxon>Bacteria</taxon>
        <taxon>Pseudomonadati</taxon>
        <taxon>Myxococcota</taxon>
        <taxon>Polyangia</taxon>
        <taxon>Nannocystales</taxon>
        <taxon>Nannocystaceae</taxon>
        <taxon>Plesiocystis</taxon>
    </lineage>
</organism>
<evidence type="ECO:0000256" key="4">
    <source>
        <dbReference type="ARBA" id="ARBA00022840"/>
    </source>
</evidence>
<keyword evidence="4" id="KW-0067">ATP-binding</keyword>
<keyword evidence="7" id="KW-1185">Reference proteome</keyword>
<dbReference type="GO" id="GO:0005524">
    <property type="term" value="F:ATP binding"/>
    <property type="evidence" value="ECO:0007669"/>
    <property type="project" value="UniProtKB-KW"/>
</dbReference>
<dbReference type="SUPFAM" id="SSF56112">
    <property type="entry name" value="Protein kinase-like (PK-like)"/>
    <property type="match status" value="1"/>
</dbReference>
<keyword evidence="1" id="KW-0808">Transferase</keyword>
<accession>A6GGV1</accession>
<dbReference type="PANTHER" id="PTHR43289:SF6">
    <property type="entry name" value="SERINE_THREONINE-PROTEIN KINASE NEKL-3"/>
    <property type="match status" value="1"/>
</dbReference>
<evidence type="ECO:0000313" key="7">
    <source>
        <dbReference type="Proteomes" id="UP000005801"/>
    </source>
</evidence>
<dbReference type="eggNOG" id="COG0515">
    <property type="taxonomic scope" value="Bacteria"/>
</dbReference>
<dbReference type="PROSITE" id="PS50011">
    <property type="entry name" value="PROTEIN_KINASE_DOM"/>
    <property type="match status" value="1"/>
</dbReference>
<dbReference type="Proteomes" id="UP000005801">
    <property type="component" value="Unassembled WGS sequence"/>
</dbReference>
<evidence type="ECO:0000256" key="1">
    <source>
        <dbReference type="ARBA" id="ARBA00022679"/>
    </source>
</evidence>
<dbReference type="SMART" id="SM00220">
    <property type="entry name" value="S_TKc"/>
    <property type="match status" value="1"/>
</dbReference>
<name>A6GGV1_9BACT</name>